<gene>
    <name evidence="2" type="ORF">B0A50_00920</name>
</gene>
<proteinExistence type="predicted"/>
<dbReference type="Proteomes" id="UP000308549">
    <property type="component" value="Unassembled WGS sequence"/>
</dbReference>
<evidence type="ECO:0008006" key="4">
    <source>
        <dbReference type="Google" id="ProtNLM"/>
    </source>
</evidence>
<dbReference type="OrthoDB" id="27934at2759"/>
<reference evidence="2 3" key="1">
    <citation type="submission" date="2017-03" db="EMBL/GenBank/DDBJ databases">
        <title>Genomes of endolithic fungi from Antarctica.</title>
        <authorList>
            <person name="Coleine C."/>
            <person name="Masonjones S."/>
            <person name="Stajich J.E."/>
        </authorList>
    </citation>
    <scope>NUCLEOTIDE SEQUENCE [LARGE SCALE GENOMIC DNA]</scope>
    <source>
        <strain evidence="2 3">CCFEE 6315</strain>
    </source>
</reference>
<dbReference type="PANTHER" id="PTHR28527">
    <property type="entry name" value="MATING-TYPE SWITCHING PROTEIN SWI2-RELATED"/>
    <property type="match status" value="1"/>
</dbReference>
<accession>A0A4U0UDL7</accession>
<dbReference type="AlphaFoldDB" id="A0A4U0UDL7"/>
<feature type="region of interest" description="Disordered" evidence="1">
    <location>
        <begin position="1"/>
        <end position="103"/>
    </location>
</feature>
<evidence type="ECO:0000313" key="3">
    <source>
        <dbReference type="Proteomes" id="UP000308549"/>
    </source>
</evidence>
<evidence type="ECO:0000313" key="2">
    <source>
        <dbReference type="EMBL" id="TKA33367.1"/>
    </source>
</evidence>
<feature type="region of interest" description="Disordered" evidence="1">
    <location>
        <begin position="200"/>
        <end position="250"/>
    </location>
</feature>
<feature type="compositionally biased region" description="Polar residues" evidence="1">
    <location>
        <begin position="28"/>
        <end position="48"/>
    </location>
</feature>
<sequence length="293" mass="32538">MSSPLSVKRRKIDNATSTLKKPFVSPLRSANNSHTPLKENGNTANRAYTPSRLAHTVKAASGPPVTPAATRLVGAPAQKSTPSREQPVFTTSSSRTDPAERAAQKAITSLELQIKNVRNDLDTLAQATRISNSNTDDELQELTEKWRAASQQASEELFGHVKERVCRMGGVAAWRESEQQKHYRAYGLGDFAPEAEESDYADCEFDSQGEELPEEEQEFRKAEKKRVKREAMEAADLPSAEEMSRLEGGDGGKKLVWQEAANDDDSFTMDMMLRSLNIDLEVIGYDKAGQKWF</sequence>
<dbReference type="GO" id="GO:0006310">
    <property type="term" value="P:DNA recombination"/>
    <property type="evidence" value="ECO:0007669"/>
    <property type="project" value="TreeGrafter"/>
</dbReference>
<evidence type="ECO:0000256" key="1">
    <source>
        <dbReference type="SAM" id="MobiDB-lite"/>
    </source>
</evidence>
<protein>
    <recommendedName>
        <fullName evidence="4">DNA repair protein Dds20/Mei5</fullName>
    </recommendedName>
</protein>
<dbReference type="Gene3D" id="6.10.140.1020">
    <property type="match status" value="1"/>
</dbReference>
<dbReference type="PANTHER" id="PTHR28527:SF1">
    <property type="entry name" value="SWI5-DEPENDENT RECOMBINATION DNA REPAIR PROTEIN 1"/>
    <property type="match status" value="1"/>
</dbReference>
<dbReference type="EMBL" id="NAJL01000003">
    <property type="protein sequence ID" value="TKA33367.1"/>
    <property type="molecule type" value="Genomic_DNA"/>
</dbReference>
<name>A0A4U0UDL7_9PEZI</name>
<comment type="caution">
    <text evidence="2">The sequence shown here is derived from an EMBL/GenBank/DDBJ whole genome shotgun (WGS) entry which is preliminary data.</text>
</comment>
<feature type="compositionally biased region" description="Polar residues" evidence="1">
    <location>
        <begin position="78"/>
        <end position="96"/>
    </location>
</feature>
<organism evidence="2 3">
    <name type="scientific">Salinomyces thailandicus</name>
    <dbReference type="NCBI Taxonomy" id="706561"/>
    <lineage>
        <taxon>Eukaryota</taxon>
        <taxon>Fungi</taxon>
        <taxon>Dikarya</taxon>
        <taxon>Ascomycota</taxon>
        <taxon>Pezizomycotina</taxon>
        <taxon>Dothideomycetes</taxon>
        <taxon>Dothideomycetidae</taxon>
        <taxon>Mycosphaerellales</taxon>
        <taxon>Teratosphaeriaceae</taxon>
        <taxon>Salinomyces</taxon>
    </lineage>
</organism>
<keyword evidence="3" id="KW-1185">Reference proteome</keyword>
<feature type="compositionally biased region" description="Acidic residues" evidence="1">
    <location>
        <begin position="200"/>
        <end position="217"/>
    </location>
</feature>